<dbReference type="InterPro" id="IPR001345">
    <property type="entry name" value="PG/BPGM_mutase_AS"/>
</dbReference>
<evidence type="ECO:0000256" key="1">
    <source>
        <dbReference type="ARBA" id="ARBA00022801"/>
    </source>
</evidence>
<feature type="binding site" evidence="3">
    <location>
        <begin position="94"/>
        <end position="97"/>
    </location>
    <ligand>
        <name>substrate</name>
    </ligand>
</feature>
<evidence type="ECO:0000256" key="2">
    <source>
        <dbReference type="PIRSR" id="PIRSR613078-1"/>
    </source>
</evidence>
<dbReference type="InterPro" id="IPR013078">
    <property type="entry name" value="His_Pase_superF_clade-1"/>
</dbReference>
<evidence type="ECO:0000313" key="4">
    <source>
        <dbReference type="EMBL" id="KRN21085.1"/>
    </source>
</evidence>
<gene>
    <name evidence="4" type="ORF">FC75_GL002427</name>
</gene>
<organism evidence="4 5">
    <name type="scientific">Lacticaseibacillus camelliae DSM 22697 = JCM 13995</name>
    <dbReference type="NCBI Taxonomy" id="1423730"/>
    <lineage>
        <taxon>Bacteria</taxon>
        <taxon>Bacillati</taxon>
        <taxon>Bacillota</taxon>
        <taxon>Bacilli</taxon>
        <taxon>Lactobacillales</taxon>
        <taxon>Lactobacillaceae</taxon>
        <taxon>Lacticaseibacillus</taxon>
    </lineage>
</organism>
<feature type="active site" description="Tele-phosphohistidine intermediate" evidence="2">
    <location>
        <position position="22"/>
    </location>
</feature>
<dbReference type="STRING" id="1423730.FC75_GL002427"/>
<dbReference type="InterPro" id="IPR051695">
    <property type="entry name" value="Phosphoglycerate_Mutase"/>
</dbReference>
<dbReference type="SUPFAM" id="SSF53254">
    <property type="entry name" value="Phosphoglycerate mutase-like"/>
    <property type="match status" value="1"/>
</dbReference>
<dbReference type="AlphaFoldDB" id="A0A0R2F8E1"/>
<dbReference type="GO" id="GO:0045820">
    <property type="term" value="P:negative regulation of glycolytic process"/>
    <property type="evidence" value="ECO:0007669"/>
    <property type="project" value="TreeGrafter"/>
</dbReference>
<dbReference type="Proteomes" id="UP000050865">
    <property type="component" value="Unassembled WGS sequence"/>
</dbReference>
<evidence type="ECO:0000256" key="3">
    <source>
        <dbReference type="PIRSR" id="PIRSR613078-2"/>
    </source>
</evidence>
<dbReference type="SMART" id="SM00855">
    <property type="entry name" value="PGAM"/>
    <property type="match status" value="1"/>
</dbReference>
<accession>A0A0R2F8E1</accession>
<dbReference type="PROSITE" id="PS00175">
    <property type="entry name" value="PG_MUTASE"/>
    <property type="match status" value="1"/>
</dbReference>
<comment type="caution">
    <text evidence="4">The sequence shown here is derived from an EMBL/GenBank/DDBJ whole genome shotgun (WGS) entry which is preliminary data.</text>
</comment>
<dbReference type="Pfam" id="PF00300">
    <property type="entry name" value="His_Phos_1"/>
    <property type="match status" value="1"/>
</dbReference>
<dbReference type="EMBL" id="AYZJ01000063">
    <property type="protein sequence ID" value="KRN21085.1"/>
    <property type="molecule type" value="Genomic_DNA"/>
</dbReference>
<protein>
    <submittedName>
        <fullName evidence="4">Phosphoglycerate mutase</fullName>
    </submittedName>
</protein>
<dbReference type="PANTHER" id="PTHR46517">
    <property type="entry name" value="FRUCTOSE-2,6-BISPHOSPHATASE TIGAR"/>
    <property type="match status" value="1"/>
</dbReference>
<sequence>MLHLNCKLGKNKMSSILYLVRHGETLFNVQRKIQGWCDSPLTAHGIAQAKQLATYFDSIPLDHAYSSTSERAVDTADLIVHGRLPVRHLKALKEMNYGVFEGESQVLNPPLPKDFENFFVLYGGESSNTTGHRLLKALTNIMQQPDHQNVLVVSHSAACYNFLRQLQDPTDVLAKGLPNGAVLVFTFGSTGFHLLRVDRQKAEKQL</sequence>
<dbReference type="PATRIC" id="fig|1423730.4.peg.2525"/>
<feature type="binding site" evidence="3">
    <location>
        <position position="71"/>
    </location>
    <ligand>
        <name>substrate</name>
    </ligand>
</feature>
<dbReference type="GO" id="GO:0043456">
    <property type="term" value="P:regulation of pentose-phosphate shunt"/>
    <property type="evidence" value="ECO:0007669"/>
    <property type="project" value="TreeGrafter"/>
</dbReference>
<dbReference type="GO" id="GO:0005829">
    <property type="term" value="C:cytosol"/>
    <property type="evidence" value="ECO:0007669"/>
    <property type="project" value="TreeGrafter"/>
</dbReference>
<feature type="active site" description="Proton donor/acceptor" evidence="2">
    <location>
        <position position="94"/>
    </location>
</feature>
<keyword evidence="1" id="KW-0378">Hydrolase</keyword>
<keyword evidence="5" id="KW-1185">Reference proteome</keyword>
<dbReference type="GO" id="GO:0004331">
    <property type="term" value="F:fructose-2,6-bisphosphate 2-phosphatase activity"/>
    <property type="evidence" value="ECO:0007669"/>
    <property type="project" value="TreeGrafter"/>
</dbReference>
<dbReference type="PANTHER" id="PTHR46517:SF1">
    <property type="entry name" value="FRUCTOSE-2,6-BISPHOSPHATASE TIGAR"/>
    <property type="match status" value="1"/>
</dbReference>
<dbReference type="CDD" id="cd07067">
    <property type="entry name" value="HP_PGM_like"/>
    <property type="match status" value="1"/>
</dbReference>
<proteinExistence type="predicted"/>
<feature type="binding site" evidence="3">
    <location>
        <begin position="21"/>
        <end position="28"/>
    </location>
    <ligand>
        <name>substrate</name>
    </ligand>
</feature>
<dbReference type="Gene3D" id="3.40.50.1240">
    <property type="entry name" value="Phosphoglycerate mutase-like"/>
    <property type="match status" value="1"/>
</dbReference>
<dbReference type="InterPro" id="IPR029033">
    <property type="entry name" value="His_PPase_superfam"/>
</dbReference>
<reference evidence="4 5" key="1">
    <citation type="journal article" date="2015" name="Genome Announc.">
        <title>Expanding the biotechnology potential of lactobacilli through comparative genomics of 213 strains and associated genera.</title>
        <authorList>
            <person name="Sun Z."/>
            <person name="Harris H.M."/>
            <person name="McCann A."/>
            <person name="Guo C."/>
            <person name="Argimon S."/>
            <person name="Zhang W."/>
            <person name="Yang X."/>
            <person name="Jeffery I.B."/>
            <person name="Cooney J.C."/>
            <person name="Kagawa T.F."/>
            <person name="Liu W."/>
            <person name="Song Y."/>
            <person name="Salvetti E."/>
            <person name="Wrobel A."/>
            <person name="Rasinkangas P."/>
            <person name="Parkhill J."/>
            <person name="Rea M.C."/>
            <person name="O'Sullivan O."/>
            <person name="Ritari J."/>
            <person name="Douillard F.P."/>
            <person name="Paul Ross R."/>
            <person name="Yang R."/>
            <person name="Briner A.E."/>
            <person name="Felis G.E."/>
            <person name="de Vos W.M."/>
            <person name="Barrangou R."/>
            <person name="Klaenhammer T.R."/>
            <person name="Caufield P.W."/>
            <person name="Cui Y."/>
            <person name="Zhang H."/>
            <person name="O'Toole P.W."/>
        </authorList>
    </citation>
    <scope>NUCLEOTIDE SEQUENCE [LARGE SCALE GENOMIC DNA]</scope>
    <source>
        <strain evidence="4 5">DSM 22697</strain>
    </source>
</reference>
<name>A0A0R2F8E1_9LACO</name>
<evidence type="ECO:0000313" key="5">
    <source>
        <dbReference type="Proteomes" id="UP000050865"/>
    </source>
</evidence>